<reference evidence="1" key="1">
    <citation type="submission" date="2022-05" db="EMBL/GenBank/DDBJ databases">
        <title>The Musa troglodytarum L. genome provides insights into the mechanism of non-climacteric behaviour and enrichment of carotenoids.</title>
        <authorList>
            <person name="Wang J."/>
        </authorList>
    </citation>
    <scope>NUCLEOTIDE SEQUENCE</scope>
    <source>
        <tissue evidence="1">Leaf</tissue>
    </source>
</reference>
<name>A0A9E7JFF9_9LILI</name>
<gene>
    <name evidence="1" type="ORF">MUK42_00448</name>
</gene>
<keyword evidence="2" id="KW-1185">Reference proteome</keyword>
<dbReference type="InterPro" id="IPR009902">
    <property type="entry name" value="DUF1442"/>
</dbReference>
<dbReference type="PANTHER" id="PTHR33593:SF2">
    <property type="entry name" value="ANKYRIN REPEAT_KH DOMAIN PROTEIN (DUF1442)"/>
    <property type="match status" value="1"/>
</dbReference>
<accession>A0A9E7JFF9</accession>
<dbReference type="Pfam" id="PF07279">
    <property type="entry name" value="DUF1442"/>
    <property type="match status" value="2"/>
</dbReference>
<dbReference type="Proteomes" id="UP001055439">
    <property type="component" value="Chromosome 10"/>
</dbReference>
<dbReference type="PANTHER" id="PTHR33593">
    <property type="entry name" value="DUF1442 FAMILY PROTEIN"/>
    <property type="match status" value="1"/>
</dbReference>
<dbReference type="OrthoDB" id="685237at2759"/>
<dbReference type="AlphaFoldDB" id="A0A9E7JFF9"/>
<sequence length="246" mass="26540">MDYVKPDVPGSQFAEELKVSSCSCGCLQQPSLSASAAVIQIATCCRIVPKSTFPNCVVKKRGEEMKLVWCPENAAKAYIDAVKAVADRDLEETNVAELVAAMAGGWRAQLIVEAWSRDAGAATGVGLRTAARHARGRHEAMRELEGVDLVVVDCGRRDAGRVLREVRPGPRGMVVVRKGAGRRRGGAAAVFGSGTRVVRSTYLPIGSGVEVLHVGVGKGPSLGGDRPRWVRHFDHCTKEEHVFRRR</sequence>
<protein>
    <submittedName>
        <fullName evidence="1">Uncharacterized protein</fullName>
    </submittedName>
</protein>
<evidence type="ECO:0000313" key="1">
    <source>
        <dbReference type="EMBL" id="URD78959.1"/>
    </source>
</evidence>
<organism evidence="1 2">
    <name type="scientific">Musa troglodytarum</name>
    <name type="common">fe'i banana</name>
    <dbReference type="NCBI Taxonomy" id="320322"/>
    <lineage>
        <taxon>Eukaryota</taxon>
        <taxon>Viridiplantae</taxon>
        <taxon>Streptophyta</taxon>
        <taxon>Embryophyta</taxon>
        <taxon>Tracheophyta</taxon>
        <taxon>Spermatophyta</taxon>
        <taxon>Magnoliopsida</taxon>
        <taxon>Liliopsida</taxon>
        <taxon>Zingiberales</taxon>
        <taxon>Musaceae</taxon>
        <taxon>Musa</taxon>
    </lineage>
</organism>
<dbReference type="EMBL" id="CP097503">
    <property type="protein sequence ID" value="URD78959.1"/>
    <property type="molecule type" value="Genomic_DNA"/>
</dbReference>
<proteinExistence type="predicted"/>
<evidence type="ECO:0000313" key="2">
    <source>
        <dbReference type="Proteomes" id="UP001055439"/>
    </source>
</evidence>